<organism evidence="5 6">
    <name type="scientific">Rhodococcoides corynebacterioides</name>
    <dbReference type="NCBI Taxonomy" id="53972"/>
    <lineage>
        <taxon>Bacteria</taxon>
        <taxon>Bacillati</taxon>
        <taxon>Actinomycetota</taxon>
        <taxon>Actinomycetes</taxon>
        <taxon>Mycobacteriales</taxon>
        <taxon>Nocardiaceae</taxon>
        <taxon>Rhodococcoides</taxon>
    </lineage>
</organism>
<accession>A0ABS2KUG9</accession>
<sequence>MTQSISPSDRRSAGTILITGASSGIGRATAHLYAERGWSIVVCARGRDGLAAVADECLHRGAAAVAVKPVDVVRGDDVTKVVTEVVEQFGRLDVCVHSAAVMSYGTFLDTPAEVFDHAVSVDLLGSANVARSTLTVFRDQEHGHLVVIGSLLGRIAVPWMGTYVTSKWGLRGLTRVLQQEVRQYPGVHVSAVAPGAVNTPIYEQAATVVGRAGSPPPPVAEPEVIARAVAAVVRRPQRERDADAVFGLVNKFASAGYSLVPAVFDRLVGPLMWRFGIAREPKDDSEGNVFHSRTAPPPRKMSARTGDLPH</sequence>
<dbReference type="PANTHER" id="PTHR44196:SF1">
    <property type="entry name" value="DEHYDROGENASE_REDUCTASE SDR FAMILY MEMBER 7B"/>
    <property type="match status" value="1"/>
</dbReference>
<feature type="region of interest" description="Disordered" evidence="3">
    <location>
        <begin position="283"/>
        <end position="310"/>
    </location>
</feature>
<dbReference type="PROSITE" id="PS00061">
    <property type="entry name" value="ADH_SHORT"/>
    <property type="match status" value="1"/>
</dbReference>
<dbReference type="SMART" id="SM00822">
    <property type="entry name" value="PKS_KR"/>
    <property type="match status" value="1"/>
</dbReference>
<evidence type="ECO:0000256" key="1">
    <source>
        <dbReference type="ARBA" id="ARBA00006484"/>
    </source>
</evidence>
<dbReference type="InterPro" id="IPR057326">
    <property type="entry name" value="KR_dom"/>
</dbReference>
<evidence type="ECO:0000256" key="3">
    <source>
        <dbReference type="SAM" id="MobiDB-lite"/>
    </source>
</evidence>
<comment type="caution">
    <text evidence="5">The sequence shown here is derived from an EMBL/GenBank/DDBJ whole genome shotgun (WGS) entry which is preliminary data.</text>
</comment>
<dbReference type="Proteomes" id="UP000703038">
    <property type="component" value="Unassembled WGS sequence"/>
</dbReference>
<dbReference type="RefSeq" id="WP_204868266.1">
    <property type="nucleotide sequence ID" value="NZ_JAFBBK010000001.1"/>
</dbReference>
<keyword evidence="2" id="KW-0560">Oxidoreductase</keyword>
<evidence type="ECO:0000313" key="6">
    <source>
        <dbReference type="Proteomes" id="UP000703038"/>
    </source>
</evidence>
<evidence type="ECO:0000313" key="5">
    <source>
        <dbReference type="EMBL" id="MBM7415250.1"/>
    </source>
</evidence>
<feature type="domain" description="Ketoreductase" evidence="4">
    <location>
        <begin position="14"/>
        <end position="200"/>
    </location>
</feature>
<dbReference type="InterPro" id="IPR036291">
    <property type="entry name" value="NAD(P)-bd_dom_sf"/>
</dbReference>
<dbReference type="SUPFAM" id="SSF51735">
    <property type="entry name" value="NAD(P)-binding Rossmann-fold domains"/>
    <property type="match status" value="1"/>
</dbReference>
<keyword evidence="6" id="KW-1185">Reference proteome</keyword>
<reference evidence="5 6" key="1">
    <citation type="submission" date="2021-01" db="EMBL/GenBank/DDBJ databases">
        <title>Genomics of switchgrass bacterial isolates.</title>
        <authorList>
            <person name="Shade A."/>
        </authorList>
    </citation>
    <scope>NUCLEOTIDE SEQUENCE [LARGE SCALE GENOMIC DNA]</scope>
    <source>
        <strain evidence="5 6">PvP111</strain>
    </source>
</reference>
<evidence type="ECO:0000259" key="4">
    <source>
        <dbReference type="SMART" id="SM00822"/>
    </source>
</evidence>
<dbReference type="Gene3D" id="3.40.50.720">
    <property type="entry name" value="NAD(P)-binding Rossmann-like Domain"/>
    <property type="match status" value="1"/>
</dbReference>
<dbReference type="InterPro" id="IPR002347">
    <property type="entry name" value="SDR_fam"/>
</dbReference>
<evidence type="ECO:0000256" key="2">
    <source>
        <dbReference type="ARBA" id="ARBA00023002"/>
    </source>
</evidence>
<dbReference type="PANTHER" id="PTHR44196">
    <property type="entry name" value="DEHYDROGENASE/REDUCTASE SDR FAMILY MEMBER 7B"/>
    <property type="match status" value="1"/>
</dbReference>
<dbReference type="PRINTS" id="PR00081">
    <property type="entry name" value="GDHRDH"/>
</dbReference>
<proteinExistence type="inferred from homology"/>
<comment type="similarity">
    <text evidence="1">Belongs to the short-chain dehydrogenases/reductases (SDR) family.</text>
</comment>
<dbReference type="InterPro" id="IPR020904">
    <property type="entry name" value="Sc_DH/Rdtase_CS"/>
</dbReference>
<dbReference type="EMBL" id="JAFBBK010000001">
    <property type="protein sequence ID" value="MBM7415250.1"/>
    <property type="molecule type" value="Genomic_DNA"/>
</dbReference>
<gene>
    <name evidence="5" type="ORF">JOE42_001983</name>
</gene>
<dbReference type="Pfam" id="PF00106">
    <property type="entry name" value="adh_short"/>
    <property type="match status" value="1"/>
</dbReference>
<protein>
    <submittedName>
        <fullName evidence="5">Short-subunit dehydrogenase</fullName>
    </submittedName>
</protein>
<name>A0ABS2KUG9_9NOCA</name>
<dbReference type="CDD" id="cd05233">
    <property type="entry name" value="SDR_c"/>
    <property type="match status" value="1"/>
</dbReference>